<proteinExistence type="predicted"/>
<dbReference type="InterPro" id="IPR041227">
    <property type="entry name" value="FluMu_N"/>
</dbReference>
<dbReference type="Gene3D" id="3.40.5.80">
    <property type="match status" value="1"/>
</dbReference>
<accession>A0AAV5N829</accession>
<organism evidence="2 3">
    <name type="scientific">Leminorella grimontii</name>
    <dbReference type="NCBI Taxonomy" id="82981"/>
    <lineage>
        <taxon>Bacteria</taxon>
        <taxon>Pseudomonadati</taxon>
        <taxon>Pseudomonadota</taxon>
        <taxon>Gammaproteobacteria</taxon>
        <taxon>Enterobacterales</taxon>
        <taxon>Budviciaceae</taxon>
        <taxon>Leminorella</taxon>
    </lineage>
</organism>
<evidence type="ECO:0000313" key="3">
    <source>
        <dbReference type="Proteomes" id="UP001058124"/>
    </source>
</evidence>
<dbReference type="RefSeq" id="WP_036024511.1">
    <property type="nucleotide sequence ID" value="NZ_BRLH01000020.1"/>
</dbReference>
<keyword evidence="3" id="KW-1185">Reference proteome</keyword>
<dbReference type="AlphaFoldDB" id="A0AAV5N829"/>
<dbReference type="SUPFAM" id="SSF160059">
    <property type="entry name" value="PriA/YqbF domain"/>
    <property type="match status" value="1"/>
</dbReference>
<reference evidence="2" key="1">
    <citation type="submission" date="2022-06" db="EMBL/GenBank/DDBJ databases">
        <title>Draft genome sequences of Leminorella grimontii str. JCM5902.</title>
        <authorList>
            <person name="Wakabayashi Y."/>
            <person name="Kojima K."/>
        </authorList>
    </citation>
    <scope>NUCLEOTIDE SEQUENCE</scope>
    <source>
        <strain evidence="2">JCM 5902</strain>
    </source>
</reference>
<comment type="caution">
    <text evidence="2">The sequence shown here is derived from an EMBL/GenBank/DDBJ whole genome shotgun (WGS) entry which is preliminary data.</text>
</comment>
<dbReference type="Pfam" id="PF17891">
    <property type="entry name" value="FluMu_N"/>
    <property type="match status" value="1"/>
</dbReference>
<sequence length="184" mass="19812">MQNDIEHAEAVEVVGVLVVNTAHDGYCRAGFRLNRGENTLPPVTAQQWALLEGDPRLHVSVIADDIPPAPSGEEGSASGFMVDNVLPSSQLTAMRDDVLSAVAESGGEDVVSTPIPENLEPVGEQVPPPVDERLLAAVMACKIEPREKWFTKTGTPLLKQWREFVRADLSADDIKAALDVHGVK</sequence>
<protein>
    <recommendedName>
        <fullName evidence="1">Mu-like prophage FluMu N-terminal domain-containing protein</fullName>
    </recommendedName>
</protein>
<dbReference type="EMBL" id="BRLH01000020">
    <property type="protein sequence ID" value="GKX57618.1"/>
    <property type="molecule type" value="Genomic_DNA"/>
</dbReference>
<evidence type="ECO:0000259" key="1">
    <source>
        <dbReference type="Pfam" id="PF17891"/>
    </source>
</evidence>
<evidence type="ECO:0000313" key="2">
    <source>
        <dbReference type="EMBL" id="GKX57618.1"/>
    </source>
</evidence>
<feature type="domain" description="Mu-like prophage FluMu N-terminal" evidence="1">
    <location>
        <begin position="16"/>
        <end position="63"/>
    </location>
</feature>
<dbReference type="Proteomes" id="UP001058124">
    <property type="component" value="Unassembled WGS sequence"/>
</dbReference>
<gene>
    <name evidence="2" type="ORF">SOASR030_37300</name>
</gene>
<name>A0AAV5N829_9GAMM</name>